<dbReference type="RefSeq" id="WP_256531192.1">
    <property type="nucleotide sequence ID" value="NZ_CP101824.1"/>
</dbReference>
<evidence type="ECO:0000313" key="2">
    <source>
        <dbReference type="EMBL" id="MFC3958463.1"/>
    </source>
</evidence>
<dbReference type="GeneID" id="73903913"/>
<dbReference type="AlphaFoldDB" id="A0ABD5NP45"/>
<organism evidence="2 3">
    <name type="scientific">Halovivax cerinus</name>
    <dbReference type="NCBI Taxonomy" id="1487865"/>
    <lineage>
        <taxon>Archaea</taxon>
        <taxon>Methanobacteriati</taxon>
        <taxon>Methanobacteriota</taxon>
        <taxon>Stenosarchaea group</taxon>
        <taxon>Halobacteria</taxon>
        <taxon>Halobacteriales</taxon>
        <taxon>Natrialbaceae</taxon>
        <taxon>Halovivax</taxon>
    </lineage>
</organism>
<evidence type="ECO:0008006" key="4">
    <source>
        <dbReference type="Google" id="ProtNLM"/>
    </source>
</evidence>
<dbReference type="EMBL" id="JBHSAQ010000003">
    <property type="protein sequence ID" value="MFC3958463.1"/>
    <property type="molecule type" value="Genomic_DNA"/>
</dbReference>
<evidence type="ECO:0000313" key="3">
    <source>
        <dbReference type="Proteomes" id="UP001595846"/>
    </source>
</evidence>
<keyword evidence="1" id="KW-0812">Transmembrane</keyword>
<keyword evidence="3" id="KW-1185">Reference proteome</keyword>
<comment type="caution">
    <text evidence="2">The sequence shown here is derived from an EMBL/GenBank/DDBJ whole genome shotgun (WGS) entry which is preliminary data.</text>
</comment>
<accession>A0ABD5NP45</accession>
<dbReference type="Proteomes" id="UP001595846">
    <property type="component" value="Unassembled WGS sequence"/>
</dbReference>
<keyword evidence="1" id="KW-0472">Membrane</keyword>
<gene>
    <name evidence="2" type="ORF">ACFOUR_08800</name>
</gene>
<reference evidence="2 3" key="1">
    <citation type="journal article" date="2019" name="Int. J. Syst. Evol. Microbiol.">
        <title>The Global Catalogue of Microorganisms (GCM) 10K type strain sequencing project: providing services to taxonomists for standard genome sequencing and annotation.</title>
        <authorList>
            <consortium name="The Broad Institute Genomics Platform"/>
            <consortium name="The Broad Institute Genome Sequencing Center for Infectious Disease"/>
            <person name="Wu L."/>
            <person name="Ma J."/>
        </authorList>
    </citation>
    <scope>NUCLEOTIDE SEQUENCE [LARGE SCALE GENOMIC DNA]</scope>
    <source>
        <strain evidence="2 3">IBRC-M 10256</strain>
    </source>
</reference>
<protein>
    <recommendedName>
        <fullName evidence="4">Major facilitator superfamily (MFS) profile domain-containing protein</fullName>
    </recommendedName>
</protein>
<feature type="transmembrane region" description="Helical" evidence="1">
    <location>
        <begin position="51"/>
        <end position="69"/>
    </location>
</feature>
<feature type="transmembrane region" description="Helical" evidence="1">
    <location>
        <begin position="76"/>
        <end position="97"/>
    </location>
</feature>
<feature type="transmembrane region" description="Helical" evidence="1">
    <location>
        <begin position="109"/>
        <end position="130"/>
    </location>
</feature>
<sequence>MRAIPDGPDIARASLAAAIVLAILAALAFVATAVADLADLSQPTTATLRTIVGIIVGVGIVLATVNGALGNDVRVGLAPVVAAMLAVVVCLLATLALGLSTPDVTWTGVFLISAYAFVLAIAAGVGGFAVGRAGRWLVGSIVG</sequence>
<proteinExistence type="predicted"/>
<name>A0ABD5NP45_9EURY</name>
<keyword evidence="1" id="KW-1133">Transmembrane helix</keyword>
<evidence type="ECO:0000256" key="1">
    <source>
        <dbReference type="SAM" id="Phobius"/>
    </source>
</evidence>